<comment type="caution">
    <text evidence="5">The sequence shown here is derived from an EMBL/GenBank/DDBJ whole genome shotgun (WGS) entry which is preliminary data.</text>
</comment>
<dbReference type="AlphaFoldDB" id="A0A9P7N683"/>
<dbReference type="Proteomes" id="UP000748025">
    <property type="component" value="Unassembled WGS sequence"/>
</dbReference>
<dbReference type="PANTHER" id="PTHR15052:SF2">
    <property type="entry name" value="GENERAL TRANSCRIPTION FACTOR 3C POLYPEPTIDE 2"/>
    <property type="match status" value="1"/>
</dbReference>
<feature type="compositionally biased region" description="Acidic residues" evidence="4">
    <location>
        <begin position="70"/>
        <end position="80"/>
    </location>
</feature>
<dbReference type="OrthoDB" id="4703at2759"/>
<evidence type="ECO:0000256" key="2">
    <source>
        <dbReference type="ARBA" id="ARBA00023163"/>
    </source>
</evidence>
<proteinExistence type="predicted"/>
<feature type="non-terminal residue" evidence="5">
    <location>
        <position position="459"/>
    </location>
</feature>
<comment type="subcellular location">
    <subcellularLocation>
        <location evidence="1">Nucleus</location>
    </subcellularLocation>
</comment>
<dbReference type="GO" id="GO:0006383">
    <property type="term" value="P:transcription by RNA polymerase III"/>
    <property type="evidence" value="ECO:0007669"/>
    <property type="project" value="TreeGrafter"/>
</dbReference>
<feature type="compositionally biased region" description="Low complexity" evidence="4">
    <location>
        <begin position="216"/>
        <end position="233"/>
    </location>
</feature>
<feature type="compositionally biased region" description="Basic and acidic residues" evidence="4">
    <location>
        <begin position="266"/>
        <end position="284"/>
    </location>
</feature>
<dbReference type="PANTHER" id="PTHR15052">
    <property type="entry name" value="RNA POLYMERASE III TRANSCRIPTION INITIATION FACTOR COMPLEX SUBUNIT"/>
    <property type="match status" value="1"/>
</dbReference>
<dbReference type="InterPro" id="IPR052416">
    <property type="entry name" value="GTF3C_component"/>
</dbReference>
<evidence type="ECO:0000256" key="4">
    <source>
        <dbReference type="SAM" id="MobiDB-lite"/>
    </source>
</evidence>
<name>A0A9P7N683_9HYPO</name>
<evidence type="ECO:0000313" key="6">
    <source>
        <dbReference type="Proteomes" id="UP000748025"/>
    </source>
</evidence>
<sequence>MKTRSSTRPRKPPPQTYSFQSSSPSASPPPSPPPAAAPPPPPPRHRRRRSSSSFSAPDSVPDTPPHLQDQDADPDPDQDEQATPSRPPRPSARLVKKKASTAAPAPAPAPATGKAKTKATSHPGTYLDVESVTTDTHLKGYTGPYDRSMRGQTLINTWYGPEAASIRALQAQLDRWMGWPVLPPKWVGCVEEGDDIELRGRRAVEHDHHQHHHFYQQHQQHQQQPQQQPQHQPKYIPLHGPARLPYQPPHLGIRLLMGPASPDPNPDPHPHPHPHPDTPLRQPERTMYPGDAIPLTQSWLPYHEDPSPKKLSTGWILDAGGIVTGMDWCPRRAGKQLLALAVVPHADQQNYHYESEHQRPGFQGHGTVQVWELEGEREGLRMEERGRAAQRPSSRMPRLRRTICMDFGRINRVRWCPEPGGGSKTTNGTVSSEHCMAVLCGDGRVCVVANDEGDDDASF</sequence>
<reference evidence="5" key="1">
    <citation type="journal article" date="2020" name="bioRxiv">
        <title>Whole genome comparisons of ergot fungi reveals the divergence and evolution of species within the genus Claviceps are the result of varying mechanisms driving genome evolution and host range expansion.</title>
        <authorList>
            <person name="Wyka S.A."/>
            <person name="Mondo S.J."/>
            <person name="Liu M."/>
            <person name="Dettman J."/>
            <person name="Nalam V."/>
            <person name="Broders K.D."/>
        </authorList>
    </citation>
    <scope>NUCLEOTIDE SEQUENCE</scope>
    <source>
        <strain evidence="5">CCC 602</strain>
    </source>
</reference>
<feature type="region of interest" description="Disordered" evidence="4">
    <location>
        <begin position="206"/>
        <end position="286"/>
    </location>
</feature>
<feature type="region of interest" description="Disordered" evidence="4">
    <location>
        <begin position="1"/>
        <end position="125"/>
    </location>
</feature>
<gene>
    <name evidence="5" type="ORF">E4U43_004125</name>
</gene>
<evidence type="ECO:0000256" key="3">
    <source>
        <dbReference type="ARBA" id="ARBA00023242"/>
    </source>
</evidence>
<evidence type="ECO:0000256" key="1">
    <source>
        <dbReference type="ARBA" id="ARBA00004123"/>
    </source>
</evidence>
<evidence type="ECO:0000313" key="5">
    <source>
        <dbReference type="EMBL" id="KAG5991038.1"/>
    </source>
</evidence>
<dbReference type="EMBL" id="SRPW01002696">
    <property type="protein sequence ID" value="KAG5991038.1"/>
    <property type="molecule type" value="Genomic_DNA"/>
</dbReference>
<organism evidence="5 6">
    <name type="scientific">Claviceps pusilla</name>
    <dbReference type="NCBI Taxonomy" id="123648"/>
    <lineage>
        <taxon>Eukaryota</taxon>
        <taxon>Fungi</taxon>
        <taxon>Dikarya</taxon>
        <taxon>Ascomycota</taxon>
        <taxon>Pezizomycotina</taxon>
        <taxon>Sordariomycetes</taxon>
        <taxon>Hypocreomycetidae</taxon>
        <taxon>Hypocreales</taxon>
        <taxon>Clavicipitaceae</taxon>
        <taxon>Claviceps</taxon>
    </lineage>
</organism>
<dbReference type="GO" id="GO:0005634">
    <property type="term" value="C:nucleus"/>
    <property type="evidence" value="ECO:0007669"/>
    <property type="project" value="UniProtKB-SubCell"/>
</dbReference>
<keyword evidence="3" id="KW-0539">Nucleus</keyword>
<feature type="compositionally biased region" description="Basic residues" evidence="4">
    <location>
        <begin position="1"/>
        <end position="11"/>
    </location>
</feature>
<keyword evidence="6" id="KW-1185">Reference proteome</keyword>
<dbReference type="GO" id="GO:0000127">
    <property type="term" value="C:transcription factor TFIIIC complex"/>
    <property type="evidence" value="ECO:0007669"/>
    <property type="project" value="TreeGrafter"/>
</dbReference>
<feature type="compositionally biased region" description="Low complexity" evidence="4">
    <location>
        <begin position="100"/>
        <end position="120"/>
    </location>
</feature>
<keyword evidence="2" id="KW-0804">Transcription</keyword>
<protein>
    <submittedName>
        <fullName evidence="5">Uncharacterized protein</fullName>
    </submittedName>
</protein>
<feature type="compositionally biased region" description="Pro residues" evidence="4">
    <location>
        <begin position="26"/>
        <end position="42"/>
    </location>
</feature>
<accession>A0A9P7N683</accession>